<feature type="region of interest" description="Disordered" evidence="1">
    <location>
        <begin position="507"/>
        <end position="538"/>
    </location>
</feature>
<keyword evidence="2" id="KW-0812">Transmembrane</keyword>
<keyword evidence="2" id="KW-1133">Transmembrane helix</keyword>
<feature type="region of interest" description="Disordered" evidence="1">
    <location>
        <begin position="84"/>
        <end position="106"/>
    </location>
</feature>
<keyword evidence="2" id="KW-0472">Membrane</keyword>
<organism evidence="3 4">
    <name type="scientific">Cynoglossus semilaevis</name>
    <name type="common">Tongue sole</name>
    <dbReference type="NCBI Taxonomy" id="244447"/>
    <lineage>
        <taxon>Eukaryota</taxon>
        <taxon>Metazoa</taxon>
        <taxon>Chordata</taxon>
        <taxon>Craniata</taxon>
        <taxon>Vertebrata</taxon>
        <taxon>Euteleostomi</taxon>
        <taxon>Actinopterygii</taxon>
        <taxon>Neopterygii</taxon>
        <taxon>Teleostei</taxon>
        <taxon>Neoteleostei</taxon>
        <taxon>Acanthomorphata</taxon>
        <taxon>Carangaria</taxon>
        <taxon>Pleuronectiformes</taxon>
        <taxon>Pleuronectoidei</taxon>
        <taxon>Cynoglossidae</taxon>
        <taxon>Cynoglossinae</taxon>
        <taxon>Cynoglossus</taxon>
    </lineage>
</organism>
<feature type="region of interest" description="Disordered" evidence="1">
    <location>
        <begin position="634"/>
        <end position="657"/>
    </location>
</feature>
<proteinExistence type="predicted"/>
<feature type="region of interest" description="Disordered" evidence="1">
    <location>
        <begin position="559"/>
        <end position="605"/>
    </location>
</feature>
<dbReference type="PANTHER" id="PTHR33862">
    <property type="entry name" value="OROFACIAL CLEFT 1 CANDIDATE GENE 1 PROTEIN"/>
    <property type="match status" value="1"/>
</dbReference>
<reference evidence="3" key="3">
    <citation type="submission" date="2025-09" db="UniProtKB">
        <authorList>
            <consortium name="Ensembl"/>
        </authorList>
    </citation>
    <scope>IDENTIFICATION</scope>
</reference>
<evidence type="ECO:0000256" key="2">
    <source>
        <dbReference type="SAM" id="Phobius"/>
    </source>
</evidence>
<evidence type="ECO:0000313" key="4">
    <source>
        <dbReference type="Proteomes" id="UP000265120"/>
    </source>
</evidence>
<dbReference type="GeneTree" id="ENSGT00940000163681"/>
<reference evidence="3" key="2">
    <citation type="submission" date="2025-08" db="UniProtKB">
        <authorList>
            <consortium name="Ensembl"/>
        </authorList>
    </citation>
    <scope>IDENTIFICATION</scope>
</reference>
<dbReference type="Pfam" id="PF15680">
    <property type="entry name" value="OFCC1"/>
    <property type="match status" value="1"/>
</dbReference>
<dbReference type="Proteomes" id="UP000265120">
    <property type="component" value="Chromosome 3"/>
</dbReference>
<reference evidence="3 4" key="1">
    <citation type="journal article" date="2014" name="Nat. Genet.">
        <title>Whole-genome sequence of a flatfish provides insights into ZW sex chromosome evolution and adaptation to a benthic lifestyle.</title>
        <authorList>
            <person name="Chen S."/>
            <person name="Zhang G."/>
            <person name="Shao C."/>
            <person name="Huang Q."/>
            <person name="Liu G."/>
            <person name="Zhang P."/>
            <person name="Song W."/>
            <person name="An N."/>
            <person name="Chalopin D."/>
            <person name="Volff J.N."/>
            <person name="Hong Y."/>
            <person name="Li Q."/>
            <person name="Sha Z."/>
            <person name="Zhou H."/>
            <person name="Xie M."/>
            <person name="Yu Q."/>
            <person name="Liu Y."/>
            <person name="Xiang H."/>
            <person name="Wang N."/>
            <person name="Wu K."/>
            <person name="Yang C."/>
            <person name="Zhou Q."/>
            <person name="Liao X."/>
            <person name="Yang L."/>
            <person name="Hu Q."/>
            <person name="Zhang J."/>
            <person name="Meng L."/>
            <person name="Jin L."/>
            <person name="Tian Y."/>
            <person name="Lian J."/>
            <person name="Yang J."/>
            <person name="Miao G."/>
            <person name="Liu S."/>
            <person name="Liang Z."/>
            <person name="Yan F."/>
            <person name="Li Y."/>
            <person name="Sun B."/>
            <person name="Zhang H."/>
            <person name="Zhang J."/>
            <person name="Zhu Y."/>
            <person name="Du M."/>
            <person name="Zhao Y."/>
            <person name="Schartl M."/>
            <person name="Tang Q."/>
            <person name="Wang J."/>
        </authorList>
    </citation>
    <scope>NUCLEOTIDE SEQUENCE</scope>
</reference>
<feature type="compositionally biased region" description="Polar residues" evidence="1">
    <location>
        <begin position="180"/>
        <end position="192"/>
    </location>
</feature>
<feature type="transmembrane region" description="Helical" evidence="2">
    <location>
        <begin position="821"/>
        <end position="843"/>
    </location>
</feature>
<dbReference type="PANTHER" id="PTHR33862:SF3">
    <property type="entry name" value="OROFACIAL CLEFT 1 CANDIDATE GENE 1 PROTEIN"/>
    <property type="match status" value="1"/>
</dbReference>
<feature type="transmembrane region" description="Helical" evidence="2">
    <location>
        <begin position="867"/>
        <end position="893"/>
    </location>
</feature>
<feature type="compositionally biased region" description="Polar residues" evidence="1">
    <location>
        <begin position="634"/>
        <end position="643"/>
    </location>
</feature>
<accession>A0A3P8VK78</accession>
<feature type="region of interest" description="Disordered" evidence="1">
    <location>
        <begin position="170"/>
        <end position="204"/>
    </location>
</feature>
<evidence type="ECO:0000256" key="1">
    <source>
        <dbReference type="SAM" id="MobiDB-lite"/>
    </source>
</evidence>
<dbReference type="AlphaFoldDB" id="A0A3P8VK78"/>
<feature type="compositionally biased region" description="Low complexity" evidence="1">
    <location>
        <begin position="587"/>
        <end position="596"/>
    </location>
</feature>
<sequence>IHLTISLQKLKQKALKQPKQKKSKSAEFLMGESSHVEGIENPAFDRGGSAKLSVPLVWLEKEIRGDRPDSTLVAHQKKMELQAPAKERGEHQNYFDPSSVPQTDPRHCRTAEASTEDELELNENRLYHRMARLLDEEDTFIDIPGTPQPSRDEEVCEVKSGDPGLQQRMMLHSGGHASGSRPSQSHTTAKTQAQANAGLGGEGGPMAGRMVMGSKSAVKTRIAEEVIPHYTQQLRERVQPDMITLGSLSLQQVRATKTNIWFKIQAAVKRVSLTPCVCVRVCTCSGGAVESPSLRVLGEGQEEAAAKSEQMTELPASFSSAPRPMWQENSSTSPQPVELCVRCLRATRDKLPRGHYSVSVSLNSRLGASAAAWCAAAEQRRWTVSTEPTEHQGHVYDTDLHINQNLVMVLPAACQVVPSMVLIFQLNVQEGVRNHISSVLAWGAFPVCGPNLNVIQGRFKTPLLRGEPNMQLDQFKKMEGLISSDLDHWLCNMYFQVKRLPLEVPGVQSEQGTTTPTMSPAKQPVTPQHEAHHDQHQRHLPLQPLPSSVVHCQSQLQPQTQLIAGPSSRARDPTVVNSLRGSPLHLSADSACSSSSLPGTISGNTGEKAEQFRAEAEVGSHYKKKPIKKTNSCGLSVISSSAPPRQAGKQKTQHPENLSAEEMEEYTFSLQSPPTGPRSRAPCLSVRARLALRMLSFDLGLPSPGQQQRRISWRCSVRQLSLIMLLMALMWFVRLYLHYCSQWLYLQAIAVPVNKFQFHTHTVELVYQSSLLHIWEEVAMLVVGPLTLNALTFLLVLIRWGCQQIFGSLPSFTSKFIMAQGVWTVLDPLAVFAVDTILGHLIYSPDTPVADAAKLYWHFYRADQSGAAGVVLTLFLYIVIFLLSITILSIYLLRFHNDGRMLDVFQRLTAKEGMYLLPQDMELSNQELSYIVKKAEQWRGFNGERRKVSTSLYTTESSDHPQRDVSAQPAGEINTHVVVYTLYLSGMKQKYRHFLRESNGAIIEVTYKYMYIFILFKINTYNNLNSFIVCLIPSGSHRVEPVGGSGCGSSFALQDISQ</sequence>
<name>A0A3P8VK78_CYNSE</name>
<dbReference type="Ensembl" id="ENSCSET00000014845.1">
    <property type="protein sequence ID" value="ENSCSEP00000014669.1"/>
    <property type="gene ID" value="ENSCSEG00000009354.1"/>
</dbReference>
<feature type="compositionally biased region" description="Polar residues" evidence="1">
    <location>
        <begin position="508"/>
        <end position="520"/>
    </location>
</feature>
<evidence type="ECO:0000313" key="3">
    <source>
        <dbReference type="Ensembl" id="ENSCSEP00000014669.1"/>
    </source>
</evidence>
<feature type="transmembrane region" description="Helical" evidence="2">
    <location>
        <begin position="778"/>
        <end position="800"/>
    </location>
</feature>
<dbReference type="InterPro" id="IPR031390">
    <property type="entry name" value="OFCC1"/>
</dbReference>
<feature type="compositionally biased region" description="Basic and acidic residues" evidence="1">
    <location>
        <begin position="84"/>
        <end position="93"/>
    </location>
</feature>
<evidence type="ECO:0008006" key="5">
    <source>
        <dbReference type="Google" id="ProtNLM"/>
    </source>
</evidence>
<keyword evidence="4" id="KW-1185">Reference proteome</keyword>
<protein>
    <recommendedName>
        <fullName evidence="5">Orofacial cleft 1 candidate gene 1 protein</fullName>
    </recommendedName>
</protein>